<proteinExistence type="predicted"/>
<evidence type="ECO:0000313" key="4">
    <source>
        <dbReference type="Proteomes" id="UP001497525"/>
    </source>
</evidence>
<dbReference type="AlphaFoldDB" id="A0AAV2TGZ7"/>
<evidence type="ECO:0000259" key="2">
    <source>
        <dbReference type="PROSITE" id="PS50222"/>
    </source>
</evidence>
<accession>A0AAV2TGZ7</accession>
<evidence type="ECO:0000313" key="3">
    <source>
        <dbReference type="EMBL" id="CAL5136722.1"/>
    </source>
</evidence>
<dbReference type="PROSITE" id="PS00018">
    <property type="entry name" value="EF_HAND_1"/>
    <property type="match status" value="2"/>
</dbReference>
<dbReference type="PROSITE" id="PS50222">
    <property type="entry name" value="EF_HAND_2"/>
    <property type="match status" value="2"/>
</dbReference>
<dbReference type="EMBL" id="CAXLJL010000345">
    <property type="protein sequence ID" value="CAL5136722.1"/>
    <property type="molecule type" value="Genomic_DNA"/>
</dbReference>
<dbReference type="Proteomes" id="UP001497525">
    <property type="component" value="Unassembled WGS sequence"/>
</dbReference>
<dbReference type="Pfam" id="PF13499">
    <property type="entry name" value="EF-hand_7"/>
    <property type="match status" value="1"/>
</dbReference>
<feature type="domain" description="EF-hand" evidence="2">
    <location>
        <begin position="47"/>
        <end position="82"/>
    </location>
</feature>
<sequence length="122" mass="13704">MADLFIELQKSSLKRLDAHPSDCLAPLASITLRAELIWAAYFKEEMHGSADLTTRFGQLDKDGDGKITREELIEELKRSGLSANMVERMLSTYDSNGDGFVTAQEFVDTLTEVNYVRPSSER</sequence>
<dbReference type="InterPro" id="IPR011992">
    <property type="entry name" value="EF-hand-dom_pair"/>
</dbReference>
<dbReference type="SUPFAM" id="SSF47473">
    <property type="entry name" value="EF-hand"/>
    <property type="match status" value="1"/>
</dbReference>
<dbReference type="Gene3D" id="1.10.238.10">
    <property type="entry name" value="EF-hand"/>
    <property type="match status" value="1"/>
</dbReference>
<organism evidence="3 4">
    <name type="scientific">Calicophoron daubneyi</name>
    <name type="common">Rumen fluke</name>
    <name type="synonym">Paramphistomum daubneyi</name>
    <dbReference type="NCBI Taxonomy" id="300641"/>
    <lineage>
        <taxon>Eukaryota</taxon>
        <taxon>Metazoa</taxon>
        <taxon>Spiralia</taxon>
        <taxon>Lophotrochozoa</taxon>
        <taxon>Platyhelminthes</taxon>
        <taxon>Trematoda</taxon>
        <taxon>Digenea</taxon>
        <taxon>Plagiorchiida</taxon>
        <taxon>Pronocephalata</taxon>
        <taxon>Paramphistomoidea</taxon>
        <taxon>Paramphistomidae</taxon>
        <taxon>Calicophoron</taxon>
    </lineage>
</organism>
<dbReference type="SMART" id="SM00054">
    <property type="entry name" value="EFh"/>
    <property type="match status" value="2"/>
</dbReference>
<dbReference type="InterPro" id="IPR002048">
    <property type="entry name" value="EF_hand_dom"/>
</dbReference>
<dbReference type="GO" id="GO:0005509">
    <property type="term" value="F:calcium ion binding"/>
    <property type="evidence" value="ECO:0007669"/>
    <property type="project" value="InterPro"/>
</dbReference>
<gene>
    <name evidence="3" type="ORF">CDAUBV1_LOCUS10841</name>
</gene>
<reference evidence="3" key="1">
    <citation type="submission" date="2024-06" db="EMBL/GenBank/DDBJ databases">
        <authorList>
            <person name="Liu X."/>
            <person name="Lenzi L."/>
            <person name="Haldenby T S."/>
            <person name="Uol C."/>
        </authorList>
    </citation>
    <scope>NUCLEOTIDE SEQUENCE</scope>
</reference>
<feature type="domain" description="EF-hand" evidence="2">
    <location>
        <begin position="83"/>
        <end position="116"/>
    </location>
</feature>
<keyword evidence="1" id="KW-0106">Calcium</keyword>
<protein>
    <recommendedName>
        <fullName evidence="2">EF-hand domain-containing protein</fullName>
    </recommendedName>
</protein>
<comment type="caution">
    <text evidence="3">The sequence shown here is derived from an EMBL/GenBank/DDBJ whole genome shotgun (WGS) entry which is preliminary data.</text>
</comment>
<name>A0AAV2TGZ7_CALDB</name>
<dbReference type="CDD" id="cd00051">
    <property type="entry name" value="EFh"/>
    <property type="match status" value="1"/>
</dbReference>
<dbReference type="InterPro" id="IPR018247">
    <property type="entry name" value="EF_Hand_1_Ca_BS"/>
</dbReference>
<evidence type="ECO:0000256" key="1">
    <source>
        <dbReference type="ARBA" id="ARBA00022837"/>
    </source>
</evidence>